<proteinExistence type="predicted"/>
<dbReference type="SMART" id="SM00369">
    <property type="entry name" value="LRR_TYP"/>
    <property type="match status" value="4"/>
</dbReference>
<keyword evidence="1" id="KW-0433">Leucine-rich repeat</keyword>
<organism evidence="4 5">
    <name type="scientific">Oedothorax gibbosus</name>
    <dbReference type="NCBI Taxonomy" id="931172"/>
    <lineage>
        <taxon>Eukaryota</taxon>
        <taxon>Metazoa</taxon>
        <taxon>Ecdysozoa</taxon>
        <taxon>Arthropoda</taxon>
        <taxon>Chelicerata</taxon>
        <taxon>Arachnida</taxon>
        <taxon>Araneae</taxon>
        <taxon>Araneomorphae</taxon>
        <taxon>Entelegynae</taxon>
        <taxon>Araneoidea</taxon>
        <taxon>Linyphiidae</taxon>
        <taxon>Erigoninae</taxon>
        <taxon>Oedothorax</taxon>
    </lineage>
</organism>
<name>A0AAV6UW88_9ARAC</name>
<gene>
    <name evidence="4" type="ORF">JTE90_015600</name>
</gene>
<keyword evidence="2" id="KW-0732">Signal</keyword>
<dbReference type="InterPro" id="IPR001611">
    <property type="entry name" value="Leu-rich_rpt"/>
</dbReference>
<dbReference type="InterPro" id="IPR050541">
    <property type="entry name" value="LRR_TM_domain-containing"/>
</dbReference>
<dbReference type="Gene3D" id="3.80.10.10">
    <property type="entry name" value="Ribonuclease Inhibitor"/>
    <property type="match status" value="1"/>
</dbReference>
<protein>
    <submittedName>
        <fullName evidence="4">Uncharacterized protein</fullName>
    </submittedName>
</protein>
<evidence type="ECO:0000313" key="5">
    <source>
        <dbReference type="Proteomes" id="UP000827092"/>
    </source>
</evidence>
<evidence type="ECO:0000256" key="1">
    <source>
        <dbReference type="ARBA" id="ARBA00022614"/>
    </source>
</evidence>
<evidence type="ECO:0000313" key="4">
    <source>
        <dbReference type="EMBL" id="KAG8187730.1"/>
    </source>
</evidence>
<evidence type="ECO:0000256" key="3">
    <source>
        <dbReference type="ARBA" id="ARBA00022737"/>
    </source>
</evidence>
<dbReference type="AlphaFoldDB" id="A0AAV6UW88"/>
<accession>A0AAV6UW88</accession>
<dbReference type="InterPro" id="IPR032675">
    <property type="entry name" value="LRR_dom_sf"/>
</dbReference>
<keyword evidence="5" id="KW-1185">Reference proteome</keyword>
<dbReference type="SUPFAM" id="SSF52058">
    <property type="entry name" value="L domain-like"/>
    <property type="match status" value="1"/>
</dbReference>
<dbReference type="InterPro" id="IPR003591">
    <property type="entry name" value="Leu-rich_rpt_typical-subtyp"/>
</dbReference>
<sequence length="374" mass="42516">MFKVSIVFGVPEWFAGLSRPYATEVGLAGSVLVNTIIKENRTKLHFSAYMTSQAQLFTLLLTLSVELSFGQLCPPPEDILPCYCVSDGHNIRVDCMQVDDIEEVRRGLQSVKGTKNVYVDFTKSRLGVLPSDLFKGLHATKVSFTNCDLKGIGEKGRSALEGLEDVIEEFSVHFSFSEDNELKFLNVSTLRALEVLEIEGNELHKLGNEWFANGPANLKTLFVMTNFLERIGDKAFASLTSLTSLWLTNNKFKVVKRSMFPSPAVNLRSLDLTNNEISSLPPEMFSNMPALKEVILAENFIQRIPETTWSPVWERLRSLYLESNPLECDSHIEWTFKPRRPLVLKAKCIAPDHRKDMDLKRIIDDKQMDYYDYD</sequence>
<reference evidence="4 5" key="1">
    <citation type="journal article" date="2022" name="Nat. Ecol. Evol.">
        <title>A masculinizing supergene underlies an exaggerated male reproductive morph in a spider.</title>
        <authorList>
            <person name="Hendrickx F."/>
            <person name="De Corte Z."/>
            <person name="Sonet G."/>
            <person name="Van Belleghem S.M."/>
            <person name="Kostlbacher S."/>
            <person name="Vangestel C."/>
        </authorList>
    </citation>
    <scope>NUCLEOTIDE SEQUENCE [LARGE SCALE GENOMIC DNA]</scope>
    <source>
        <strain evidence="4">W744_W776</strain>
    </source>
</reference>
<dbReference type="PROSITE" id="PS51450">
    <property type="entry name" value="LRR"/>
    <property type="match status" value="1"/>
</dbReference>
<keyword evidence="3" id="KW-0677">Repeat</keyword>
<dbReference type="Pfam" id="PF13855">
    <property type="entry name" value="LRR_8"/>
    <property type="match status" value="2"/>
</dbReference>
<dbReference type="PANTHER" id="PTHR24369">
    <property type="entry name" value="ANTIGEN BSP, PUTATIVE-RELATED"/>
    <property type="match status" value="1"/>
</dbReference>
<dbReference type="EMBL" id="JAFNEN010000261">
    <property type="protein sequence ID" value="KAG8187730.1"/>
    <property type="molecule type" value="Genomic_DNA"/>
</dbReference>
<evidence type="ECO:0000256" key="2">
    <source>
        <dbReference type="ARBA" id="ARBA00022729"/>
    </source>
</evidence>
<dbReference type="Proteomes" id="UP000827092">
    <property type="component" value="Unassembled WGS sequence"/>
</dbReference>
<comment type="caution">
    <text evidence="4">The sequence shown here is derived from an EMBL/GenBank/DDBJ whole genome shotgun (WGS) entry which is preliminary data.</text>
</comment>
<dbReference type="PANTHER" id="PTHR24369:SF210">
    <property type="entry name" value="CHAOPTIN-RELATED"/>
    <property type="match status" value="1"/>
</dbReference>
<dbReference type="GO" id="GO:0005886">
    <property type="term" value="C:plasma membrane"/>
    <property type="evidence" value="ECO:0007669"/>
    <property type="project" value="TreeGrafter"/>
</dbReference>